<evidence type="ECO:0000313" key="2">
    <source>
        <dbReference type="Proteomes" id="UP001235269"/>
    </source>
</evidence>
<organism evidence="1 2">
    <name type="scientific">Rhizobium paknamense</name>
    <dbReference type="NCBI Taxonomy" id="1206817"/>
    <lineage>
        <taxon>Bacteria</taxon>
        <taxon>Pseudomonadati</taxon>
        <taxon>Pseudomonadota</taxon>
        <taxon>Alphaproteobacteria</taxon>
        <taxon>Hyphomicrobiales</taxon>
        <taxon>Rhizobiaceae</taxon>
        <taxon>Rhizobium/Agrobacterium group</taxon>
        <taxon>Rhizobium</taxon>
    </lineage>
</organism>
<comment type="caution">
    <text evidence="1">The sequence shown here is derived from an EMBL/GenBank/DDBJ whole genome shotgun (WGS) entry which is preliminary data.</text>
</comment>
<accession>A0ABU0ICT6</accession>
<evidence type="ECO:0000313" key="1">
    <source>
        <dbReference type="EMBL" id="MDQ0455049.1"/>
    </source>
</evidence>
<dbReference type="Pfam" id="PF20361">
    <property type="entry name" value="DUF6656"/>
    <property type="match status" value="1"/>
</dbReference>
<dbReference type="InterPro" id="IPR046597">
    <property type="entry name" value="DUF6656"/>
</dbReference>
<dbReference type="EMBL" id="JAUSWH010000003">
    <property type="protein sequence ID" value="MDQ0455049.1"/>
    <property type="molecule type" value="Genomic_DNA"/>
</dbReference>
<gene>
    <name evidence="1" type="ORF">QO005_001379</name>
</gene>
<dbReference type="RefSeq" id="WP_307157246.1">
    <property type="nucleotide sequence ID" value="NZ_JAUSWH010000003.1"/>
</dbReference>
<keyword evidence="2" id="KW-1185">Reference proteome</keyword>
<name>A0ABU0ICT6_9HYPH</name>
<protein>
    <submittedName>
        <fullName evidence="1">Uncharacterized protein</fullName>
    </submittedName>
</protein>
<sequence length="201" mass="23081">MSKLRYYAVAKTEEPAKRLPKGIHTEFLRTGKIIRDQEDWLADEKRYLTYEEVAARTGQRLEAAGETTHQRINSFHKAIRFPKVVFHRTLQDIPHLGYCHVTAARSSFADYADVPWAFYIANFNAELGGEEAFFKRITPQYGRMYFAVALKPDPKLRQMVIDRSIRDGGLLFRTSDPMQALKNVLLLGARTSALRKIIASM</sequence>
<proteinExistence type="predicted"/>
<dbReference type="Proteomes" id="UP001235269">
    <property type="component" value="Unassembled WGS sequence"/>
</dbReference>
<reference evidence="1 2" key="1">
    <citation type="submission" date="2023-07" db="EMBL/GenBank/DDBJ databases">
        <title>Genomic Encyclopedia of Type Strains, Phase IV (KMG-IV): sequencing the most valuable type-strain genomes for metagenomic binning, comparative biology and taxonomic classification.</title>
        <authorList>
            <person name="Goeker M."/>
        </authorList>
    </citation>
    <scope>NUCLEOTIDE SEQUENCE [LARGE SCALE GENOMIC DNA]</scope>
    <source>
        <strain evidence="1 2">DSM 100301</strain>
    </source>
</reference>